<sequence>MEKIIMERELVSVIIPAYNAGPYIAATVRSVLEQTYRPIEVIVVNDGSTDDTAGIIDELSQAGDLIRVINMENRGASAARNAGFRVARGGLIKFLDGDDLINPVMIEEQVKLAERHRHSVITCRWGRFSNDEHGALRMANEDCWRTLPPDEWLCSSWKDGRPMTNPGLFLIPKKIADIAGNWDERLSLLDDTEYFTRIVLASEQVVFCSEAILSYRSGVPGSLSGKNSRAAFLSAFRAIEKTTTAFSGRCPSPEVRRTCANIWQSFIYWVYPAHPDLIAAAGKQRAKYGSATLAYPASGYLLLLQRFLGWKLIKKIKIWFHQ</sequence>
<reference evidence="2 3" key="1">
    <citation type="journal article" date="2017" name="Curr. Microbiol.">
        <title>Mucilaginibacter ginsenosidivorans sp. nov., Isolated from Soil of Ginseng Field.</title>
        <authorList>
            <person name="Kim M.M."/>
            <person name="Siddiqi M.Z."/>
            <person name="Im W.T."/>
        </authorList>
    </citation>
    <scope>NUCLEOTIDE SEQUENCE [LARGE SCALE GENOMIC DNA]</scope>
    <source>
        <strain evidence="2 3">Gsoil 3017</strain>
    </source>
</reference>
<dbReference type="CDD" id="cd00761">
    <property type="entry name" value="Glyco_tranf_GTA_type"/>
    <property type="match status" value="1"/>
</dbReference>
<dbReference type="AlphaFoldDB" id="A0A5B8UUK6"/>
<evidence type="ECO:0000259" key="1">
    <source>
        <dbReference type="Pfam" id="PF00535"/>
    </source>
</evidence>
<dbReference type="InterPro" id="IPR029044">
    <property type="entry name" value="Nucleotide-diphossugar_trans"/>
</dbReference>
<feature type="domain" description="Glycosyltransferase 2-like" evidence="1">
    <location>
        <begin position="12"/>
        <end position="137"/>
    </location>
</feature>
<evidence type="ECO:0000313" key="2">
    <source>
        <dbReference type="EMBL" id="QEC62568.1"/>
    </source>
</evidence>
<gene>
    <name evidence="2" type="ORF">FRZ54_08180</name>
</gene>
<proteinExistence type="predicted"/>
<protein>
    <submittedName>
        <fullName evidence="2">Glycosyltransferase family 2 protein</fullName>
    </submittedName>
</protein>
<evidence type="ECO:0000313" key="3">
    <source>
        <dbReference type="Proteomes" id="UP000321479"/>
    </source>
</evidence>
<dbReference type="PANTHER" id="PTHR43685">
    <property type="entry name" value="GLYCOSYLTRANSFERASE"/>
    <property type="match status" value="1"/>
</dbReference>
<dbReference type="Gene3D" id="3.90.550.10">
    <property type="entry name" value="Spore Coat Polysaccharide Biosynthesis Protein SpsA, Chain A"/>
    <property type="match status" value="1"/>
</dbReference>
<accession>A0A5B8UUK6</accession>
<dbReference type="KEGG" id="mgin:FRZ54_08180"/>
<dbReference type="SUPFAM" id="SSF53448">
    <property type="entry name" value="Nucleotide-diphospho-sugar transferases"/>
    <property type="match status" value="1"/>
</dbReference>
<dbReference type="EMBL" id="CP042436">
    <property type="protein sequence ID" value="QEC62568.1"/>
    <property type="molecule type" value="Genomic_DNA"/>
</dbReference>
<dbReference type="GO" id="GO:0016740">
    <property type="term" value="F:transferase activity"/>
    <property type="evidence" value="ECO:0007669"/>
    <property type="project" value="UniProtKB-KW"/>
</dbReference>
<keyword evidence="2" id="KW-0808">Transferase</keyword>
<organism evidence="2 3">
    <name type="scientific">Mucilaginibacter ginsenosidivorans</name>
    <dbReference type="NCBI Taxonomy" id="398053"/>
    <lineage>
        <taxon>Bacteria</taxon>
        <taxon>Pseudomonadati</taxon>
        <taxon>Bacteroidota</taxon>
        <taxon>Sphingobacteriia</taxon>
        <taxon>Sphingobacteriales</taxon>
        <taxon>Sphingobacteriaceae</taxon>
        <taxon>Mucilaginibacter</taxon>
    </lineage>
</organism>
<dbReference type="RefSeq" id="WP_147031145.1">
    <property type="nucleotide sequence ID" value="NZ_CP042436.1"/>
</dbReference>
<keyword evidence="3" id="KW-1185">Reference proteome</keyword>
<dbReference type="InterPro" id="IPR001173">
    <property type="entry name" value="Glyco_trans_2-like"/>
</dbReference>
<dbReference type="InterPro" id="IPR050834">
    <property type="entry name" value="Glycosyltransf_2"/>
</dbReference>
<name>A0A5B8UUK6_9SPHI</name>
<dbReference type="Pfam" id="PF00535">
    <property type="entry name" value="Glycos_transf_2"/>
    <property type="match status" value="1"/>
</dbReference>
<dbReference type="Proteomes" id="UP000321479">
    <property type="component" value="Chromosome"/>
</dbReference>
<dbReference type="OrthoDB" id="597270at2"/>
<dbReference type="PANTHER" id="PTHR43685:SF11">
    <property type="entry name" value="GLYCOSYLTRANSFERASE TAGX-RELATED"/>
    <property type="match status" value="1"/>
</dbReference>